<dbReference type="AlphaFoldDB" id="A0A1H3DQM6"/>
<dbReference type="InterPro" id="IPR011663">
    <property type="entry name" value="UTRA"/>
</dbReference>
<dbReference type="PRINTS" id="PR00035">
    <property type="entry name" value="HTHGNTR"/>
</dbReference>
<dbReference type="Gene3D" id="3.40.1410.10">
    <property type="entry name" value="Chorismate lyase-like"/>
    <property type="match status" value="1"/>
</dbReference>
<dbReference type="Gene3D" id="1.10.10.10">
    <property type="entry name" value="Winged helix-like DNA-binding domain superfamily/Winged helix DNA-binding domain"/>
    <property type="match status" value="1"/>
</dbReference>
<keyword evidence="7" id="KW-1185">Reference proteome</keyword>
<dbReference type="InterPro" id="IPR050679">
    <property type="entry name" value="Bact_HTH_transcr_reg"/>
</dbReference>
<dbReference type="STRING" id="356660.SAMN05444336_108109"/>
<dbReference type="PANTHER" id="PTHR44846">
    <property type="entry name" value="MANNOSYL-D-GLYCERATE TRANSPORT/METABOLISM SYSTEM REPRESSOR MNGR-RELATED"/>
    <property type="match status" value="1"/>
</dbReference>
<keyword evidence="3" id="KW-0804">Transcription</keyword>
<dbReference type="InterPro" id="IPR000524">
    <property type="entry name" value="Tscrpt_reg_HTH_GntR"/>
</dbReference>
<organism evidence="6 7">
    <name type="scientific">Albimonas donghaensis</name>
    <dbReference type="NCBI Taxonomy" id="356660"/>
    <lineage>
        <taxon>Bacteria</taxon>
        <taxon>Pseudomonadati</taxon>
        <taxon>Pseudomonadota</taxon>
        <taxon>Alphaproteobacteria</taxon>
        <taxon>Rhodobacterales</taxon>
        <taxon>Paracoccaceae</taxon>
        <taxon>Albimonas</taxon>
    </lineage>
</organism>
<reference evidence="6 7" key="1">
    <citation type="submission" date="2016-10" db="EMBL/GenBank/DDBJ databases">
        <authorList>
            <person name="de Groot N.N."/>
        </authorList>
    </citation>
    <scope>NUCLEOTIDE SEQUENCE [LARGE SCALE GENOMIC DNA]</scope>
    <source>
        <strain evidence="6 7">DSM 17890</strain>
    </source>
</reference>
<dbReference type="SMART" id="SM00866">
    <property type="entry name" value="UTRA"/>
    <property type="match status" value="1"/>
</dbReference>
<dbReference type="Pfam" id="PF00392">
    <property type="entry name" value="GntR"/>
    <property type="match status" value="1"/>
</dbReference>
<gene>
    <name evidence="6" type="ORF">SAMN05444336_108109</name>
</gene>
<dbReference type="SMART" id="SM00345">
    <property type="entry name" value="HTH_GNTR"/>
    <property type="match status" value="1"/>
</dbReference>
<keyword evidence="1" id="KW-0805">Transcription regulation</keyword>
<evidence type="ECO:0000256" key="4">
    <source>
        <dbReference type="SAM" id="MobiDB-lite"/>
    </source>
</evidence>
<accession>A0A1H3DQM6</accession>
<evidence type="ECO:0000256" key="2">
    <source>
        <dbReference type="ARBA" id="ARBA00023125"/>
    </source>
</evidence>
<sequence>MTGRRDRRRDGEQGIEPVALDRERGAPLHHQLYLVLSDAIASGRYEEGDALPTEERLTEIYGVSRITVRRAMSSLHENGLIDRGSGKRTRVRGLGDPVRGAGGSIVSNIIAMGAETVARVLEFEYVEARGFARQRLWMGDQAPVQRAVRLRSIDGAPMGLLTSYVPEVLGRTWTEEELGAQPLHALLARAGADVTATRQLASAALAEPLVASRLGVHVGAALIDLRCLMIARDGRVVEYVEILAPPDRMRMRYDFGLETLEGPVIPAKAGPKQEE</sequence>
<dbReference type="EMBL" id="FNMZ01000008">
    <property type="protein sequence ID" value="SDX68813.1"/>
    <property type="molecule type" value="Genomic_DNA"/>
</dbReference>
<feature type="region of interest" description="Disordered" evidence="4">
    <location>
        <begin position="1"/>
        <end position="21"/>
    </location>
</feature>
<dbReference type="InterPro" id="IPR036388">
    <property type="entry name" value="WH-like_DNA-bd_sf"/>
</dbReference>
<evidence type="ECO:0000313" key="7">
    <source>
        <dbReference type="Proteomes" id="UP000199118"/>
    </source>
</evidence>
<proteinExistence type="predicted"/>
<evidence type="ECO:0000259" key="5">
    <source>
        <dbReference type="PROSITE" id="PS50949"/>
    </source>
</evidence>
<dbReference type="CDD" id="cd07377">
    <property type="entry name" value="WHTH_GntR"/>
    <property type="match status" value="1"/>
</dbReference>
<keyword evidence="2" id="KW-0238">DNA-binding</keyword>
<dbReference type="Proteomes" id="UP000199118">
    <property type="component" value="Unassembled WGS sequence"/>
</dbReference>
<evidence type="ECO:0000313" key="6">
    <source>
        <dbReference type="EMBL" id="SDX68813.1"/>
    </source>
</evidence>
<dbReference type="GO" id="GO:0003700">
    <property type="term" value="F:DNA-binding transcription factor activity"/>
    <property type="evidence" value="ECO:0007669"/>
    <property type="project" value="InterPro"/>
</dbReference>
<protein>
    <submittedName>
        <fullName evidence="6">Transcriptional regulator, GntR family</fullName>
    </submittedName>
</protein>
<dbReference type="RefSeq" id="WP_092684230.1">
    <property type="nucleotide sequence ID" value="NZ_FNMZ01000008.1"/>
</dbReference>
<dbReference type="Pfam" id="PF07702">
    <property type="entry name" value="UTRA"/>
    <property type="match status" value="1"/>
</dbReference>
<evidence type="ECO:0000256" key="1">
    <source>
        <dbReference type="ARBA" id="ARBA00023015"/>
    </source>
</evidence>
<dbReference type="SUPFAM" id="SSF46785">
    <property type="entry name" value="Winged helix' DNA-binding domain"/>
    <property type="match status" value="1"/>
</dbReference>
<dbReference type="PANTHER" id="PTHR44846:SF17">
    <property type="entry name" value="GNTR-FAMILY TRANSCRIPTIONAL REGULATOR"/>
    <property type="match status" value="1"/>
</dbReference>
<dbReference type="GO" id="GO:0003677">
    <property type="term" value="F:DNA binding"/>
    <property type="evidence" value="ECO:0007669"/>
    <property type="project" value="UniProtKB-KW"/>
</dbReference>
<dbReference type="PROSITE" id="PS50949">
    <property type="entry name" value="HTH_GNTR"/>
    <property type="match status" value="1"/>
</dbReference>
<dbReference type="SUPFAM" id="SSF64288">
    <property type="entry name" value="Chorismate lyase-like"/>
    <property type="match status" value="1"/>
</dbReference>
<name>A0A1H3DQM6_9RHOB</name>
<dbReference type="InterPro" id="IPR036390">
    <property type="entry name" value="WH_DNA-bd_sf"/>
</dbReference>
<dbReference type="OrthoDB" id="7173258at2"/>
<dbReference type="InterPro" id="IPR028978">
    <property type="entry name" value="Chorismate_lyase_/UTRA_dom_sf"/>
</dbReference>
<evidence type="ECO:0000256" key="3">
    <source>
        <dbReference type="ARBA" id="ARBA00023163"/>
    </source>
</evidence>
<dbReference type="GO" id="GO:0045892">
    <property type="term" value="P:negative regulation of DNA-templated transcription"/>
    <property type="evidence" value="ECO:0007669"/>
    <property type="project" value="TreeGrafter"/>
</dbReference>
<feature type="domain" description="HTH gntR-type" evidence="5">
    <location>
        <begin position="26"/>
        <end position="94"/>
    </location>
</feature>